<accession>A0A430FTJ8</accession>
<dbReference type="EMBL" id="QXGK01000011">
    <property type="protein sequence ID" value="RSX56223.1"/>
    <property type="molecule type" value="Genomic_DNA"/>
</dbReference>
<gene>
    <name evidence="1" type="ORF">D2E24_1212</name>
</gene>
<evidence type="ECO:0000313" key="2">
    <source>
        <dbReference type="Proteomes" id="UP000287470"/>
    </source>
</evidence>
<organism evidence="1 2">
    <name type="scientific">Bifidobacterium samirii</name>
    <dbReference type="NCBI Taxonomy" id="2306974"/>
    <lineage>
        <taxon>Bacteria</taxon>
        <taxon>Bacillati</taxon>
        <taxon>Actinomycetota</taxon>
        <taxon>Actinomycetes</taxon>
        <taxon>Bifidobacteriales</taxon>
        <taxon>Bifidobacteriaceae</taxon>
        <taxon>Bifidobacterium</taxon>
    </lineage>
</organism>
<comment type="caution">
    <text evidence="1">The sequence shown here is derived from an EMBL/GenBank/DDBJ whole genome shotgun (WGS) entry which is preliminary data.</text>
</comment>
<dbReference type="Proteomes" id="UP000287470">
    <property type="component" value="Unassembled WGS sequence"/>
</dbReference>
<name>A0A430FTJ8_9BIFI</name>
<reference evidence="1 2" key="1">
    <citation type="submission" date="2018-09" db="EMBL/GenBank/DDBJ databases">
        <title>Characterization of the phylogenetic diversity of five novel species belonging to the genus Bifidobacterium.</title>
        <authorList>
            <person name="Lugli G.A."/>
            <person name="Duranti S."/>
            <person name="Milani C."/>
        </authorList>
    </citation>
    <scope>NUCLEOTIDE SEQUENCE [LARGE SCALE GENOMIC DNA]</scope>
    <source>
        <strain evidence="1 2">2033B</strain>
    </source>
</reference>
<dbReference type="AlphaFoldDB" id="A0A430FTJ8"/>
<sequence length="60" mass="7291">MKQKLVRLLTEPNLGRRIRLFEGICEEIRSHVCPVRPDRSYVRNRDPRAGRYHNTHKRCY</sequence>
<keyword evidence="2" id="KW-1185">Reference proteome</keyword>
<evidence type="ECO:0000313" key="1">
    <source>
        <dbReference type="EMBL" id="RSX56223.1"/>
    </source>
</evidence>
<protein>
    <submittedName>
        <fullName evidence="1">Uncharacterized protein</fullName>
    </submittedName>
</protein>
<proteinExistence type="predicted"/>